<protein>
    <submittedName>
        <fullName evidence="2">Lipid A core - O-antigen ligase and related enzymes</fullName>
    </submittedName>
</protein>
<keyword evidence="1" id="KW-0472">Membrane</keyword>
<dbReference type="AlphaFoldDB" id="A0AA94M251"/>
<sequence length="396" mass="45440">MIKIQKNVLIAFLALIIFFEPTYISILPHEGILYNILKLITALFIFIYFIKRKKTLSISQILVLVGELIVLIFTILNNGQIESEFLNFIMLGTLVLLIELYSDDFISLLEALMLHFELCIYINLGSLILFPERLFSRSNVAYGATYEWFLGSRNSFISWLLPGLIIALIYRFYKRKSKRWLCLVVGILVTQLFQTSSTLIVSSAIILCLAVIPYFNRVFRPTISFCVSMVIQFVIVILNNVKFLAPIVEGILGKNLTFTNRTTIWKNAINHTSIFRGYGKLQSTQVAEILGNFGNYIWKGATHAHNQLLNLGFQGGVILVVITLIIYYIAFWKLEHFWNNPIARVYSFGLFAYIIAGYTEVTNHLLLQLIVILPLIIEKTIITVDDNIQFKRIILK</sequence>
<organism evidence="2 3">
    <name type="scientific">Streptococcus gallolyticus</name>
    <dbReference type="NCBI Taxonomy" id="315405"/>
    <lineage>
        <taxon>Bacteria</taxon>
        <taxon>Bacillati</taxon>
        <taxon>Bacillota</taxon>
        <taxon>Bacilli</taxon>
        <taxon>Lactobacillales</taxon>
        <taxon>Streptococcaceae</taxon>
        <taxon>Streptococcus</taxon>
    </lineage>
</organism>
<dbReference type="EMBL" id="LS483409">
    <property type="protein sequence ID" value="SQG79296.1"/>
    <property type="molecule type" value="Genomic_DNA"/>
</dbReference>
<dbReference type="GO" id="GO:0016020">
    <property type="term" value="C:membrane"/>
    <property type="evidence" value="ECO:0007669"/>
    <property type="project" value="UniProtKB-SubCell"/>
</dbReference>
<feature type="transmembrane region" description="Helical" evidence="1">
    <location>
        <begin position="350"/>
        <end position="377"/>
    </location>
</feature>
<feature type="transmembrane region" description="Helical" evidence="1">
    <location>
        <begin position="32"/>
        <end position="49"/>
    </location>
</feature>
<keyword evidence="2" id="KW-0436">Ligase</keyword>
<feature type="transmembrane region" description="Helical" evidence="1">
    <location>
        <begin position="7"/>
        <end position="26"/>
    </location>
</feature>
<name>A0AA94M251_9STRE</name>
<accession>A0AA94M251</accession>
<feature type="transmembrane region" description="Helical" evidence="1">
    <location>
        <begin position="85"/>
        <end position="101"/>
    </location>
</feature>
<evidence type="ECO:0000313" key="2">
    <source>
        <dbReference type="EMBL" id="SQG79296.1"/>
    </source>
</evidence>
<dbReference type="GeneID" id="57922035"/>
<evidence type="ECO:0000256" key="1">
    <source>
        <dbReference type="SAM" id="Phobius"/>
    </source>
</evidence>
<keyword evidence="1" id="KW-1133">Transmembrane helix</keyword>
<feature type="transmembrane region" description="Helical" evidence="1">
    <location>
        <begin position="156"/>
        <end position="173"/>
    </location>
</feature>
<dbReference type="RefSeq" id="WP_009854069.1">
    <property type="nucleotide sequence ID" value="NZ_CP054015.1"/>
</dbReference>
<dbReference type="GO" id="GO:0016874">
    <property type="term" value="F:ligase activity"/>
    <property type="evidence" value="ECO:0007669"/>
    <property type="project" value="UniProtKB-KW"/>
</dbReference>
<feature type="transmembrane region" description="Helical" evidence="1">
    <location>
        <begin position="108"/>
        <end position="130"/>
    </location>
</feature>
<gene>
    <name evidence="2" type="ORF">NCTC13773_01100</name>
</gene>
<feature type="transmembrane region" description="Helical" evidence="1">
    <location>
        <begin position="308"/>
        <end position="330"/>
    </location>
</feature>
<evidence type="ECO:0000313" key="3">
    <source>
        <dbReference type="Proteomes" id="UP000249013"/>
    </source>
</evidence>
<keyword evidence="1" id="KW-0812">Transmembrane</keyword>
<reference evidence="2 3" key="1">
    <citation type="submission" date="2018-06" db="EMBL/GenBank/DDBJ databases">
        <authorList>
            <consortium name="Pathogen Informatics"/>
            <person name="Doyle S."/>
        </authorList>
    </citation>
    <scope>NUCLEOTIDE SEQUENCE [LARGE SCALE GENOMIC DNA]</scope>
    <source>
        <strain evidence="2 3">NCTC13773</strain>
    </source>
</reference>
<feature type="transmembrane region" description="Helical" evidence="1">
    <location>
        <begin position="61"/>
        <end position="79"/>
    </location>
</feature>
<feature type="transmembrane region" description="Helical" evidence="1">
    <location>
        <begin position="180"/>
        <end position="212"/>
    </location>
</feature>
<dbReference type="Proteomes" id="UP000249013">
    <property type="component" value="Chromosome 1"/>
</dbReference>
<proteinExistence type="predicted"/>